<organism evidence="1 2">
    <name type="scientific">Shewanella eurypsychrophilus</name>
    <dbReference type="NCBI Taxonomy" id="2593656"/>
    <lineage>
        <taxon>Bacteria</taxon>
        <taxon>Pseudomonadati</taxon>
        <taxon>Pseudomonadota</taxon>
        <taxon>Gammaproteobacteria</taxon>
        <taxon>Alteromonadales</taxon>
        <taxon>Shewanellaceae</taxon>
        <taxon>Shewanella</taxon>
    </lineage>
</organism>
<dbReference type="RefSeq" id="WP_142872254.1">
    <property type="nucleotide sequence ID" value="NZ_CP045503.2"/>
</dbReference>
<evidence type="ECO:0000313" key="1">
    <source>
        <dbReference type="EMBL" id="QPG56880.1"/>
    </source>
</evidence>
<name>A0ABX6V4X2_9GAMM</name>
<protein>
    <submittedName>
        <fullName evidence="1">DUF393 domain-containing protein</fullName>
    </submittedName>
</protein>
<sequence length="130" mass="15018">MNKSHPTLYVLYDGACPRCLKDRDNYLRVAGKYATGVNWFDITDQGVQLKAWGIDPFQALTELHVIIGECDDIDKPIVVSELDAYIILMSRVPMLQPFAWLIGRKCIRPLLSILYRRAVYRRLKCEGRLM</sequence>
<reference evidence="1" key="1">
    <citation type="submission" date="2021-07" db="EMBL/GenBank/DDBJ databases">
        <title>Shewanella sp. YLB-07 whole genome sequence.</title>
        <authorList>
            <person name="Yu L."/>
        </authorList>
    </citation>
    <scope>NUCLEOTIDE SEQUENCE</scope>
    <source>
        <strain evidence="1">YLB-08</strain>
    </source>
</reference>
<accession>A0ABX6V4X2</accession>
<dbReference type="InterPro" id="IPR007263">
    <property type="entry name" value="DCC1-like"/>
</dbReference>
<evidence type="ECO:0000313" key="2">
    <source>
        <dbReference type="Proteomes" id="UP000316416"/>
    </source>
</evidence>
<proteinExistence type="predicted"/>
<dbReference type="Pfam" id="PF04134">
    <property type="entry name" value="DCC1-like"/>
    <property type="match status" value="1"/>
</dbReference>
<dbReference type="Proteomes" id="UP000316416">
    <property type="component" value="Chromosome"/>
</dbReference>
<gene>
    <name evidence="1" type="ORF">FM038_005115</name>
</gene>
<keyword evidence="2" id="KW-1185">Reference proteome</keyword>
<dbReference type="EMBL" id="CP045503">
    <property type="protein sequence ID" value="QPG56880.1"/>
    <property type="molecule type" value="Genomic_DNA"/>
</dbReference>